<dbReference type="InterPro" id="IPR027417">
    <property type="entry name" value="P-loop_NTPase"/>
</dbReference>
<keyword evidence="4 5" id="KW-0173">Coenzyme A biosynthesis</keyword>
<dbReference type="EMBL" id="DPMF01000344">
    <property type="protein sequence ID" value="HCV82314.1"/>
    <property type="molecule type" value="Genomic_DNA"/>
</dbReference>
<comment type="pathway">
    <text evidence="5">Cofactor biosynthesis; coenzyme A biosynthesis; CoA from (R)-pantothenate: step 5/5.</text>
</comment>
<keyword evidence="3 5" id="KW-0067">ATP-binding</keyword>
<dbReference type="GO" id="GO:0005737">
    <property type="term" value="C:cytoplasm"/>
    <property type="evidence" value="ECO:0007669"/>
    <property type="project" value="UniProtKB-SubCell"/>
</dbReference>
<evidence type="ECO:0000256" key="2">
    <source>
        <dbReference type="ARBA" id="ARBA00022741"/>
    </source>
</evidence>
<dbReference type="Proteomes" id="UP000264330">
    <property type="component" value="Unassembled WGS sequence"/>
</dbReference>
<dbReference type="Pfam" id="PF01121">
    <property type="entry name" value="CoaE"/>
    <property type="match status" value="1"/>
</dbReference>
<dbReference type="UniPathway" id="UPA00241">
    <property type="reaction ID" value="UER00356"/>
</dbReference>
<comment type="similarity">
    <text evidence="1 5">Belongs to the CoaE family.</text>
</comment>
<comment type="caution">
    <text evidence="7">The sequence shown here is derived from an EMBL/GenBank/DDBJ whole genome shotgun (WGS) entry which is preliminary data.</text>
</comment>
<keyword evidence="5 7" id="KW-0418">Kinase</keyword>
<keyword evidence="5" id="KW-0963">Cytoplasm</keyword>
<dbReference type="OMA" id="DVDKEYH"/>
<dbReference type="PANTHER" id="PTHR10695:SF46">
    <property type="entry name" value="BIFUNCTIONAL COENZYME A SYNTHASE-RELATED"/>
    <property type="match status" value="1"/>
</dbReference>
<feature type="binding site" evidence="5">
    <location>
        <begin position="11"/>
        <end position="16"/>
    </location>
    <ligand>
        <name>ATP</name>
        <dbReference type="ChEBI" id="CHEBI:30616"/>
    </ligand>
</feature>
<evidence type="ECO:0000256" key="6">
    <source>
        <dbReference type="NCBIfam" id="TIGR00152"/>
    </source>
</evidence>
<name>A0A3D5J2Y5_9FLAO</name>
<dbReference type="PROSITE" id="PS51219">
    <property type="entry name" value="DPCK"/>
    <property type="match status" value="1"/>
</dbReference>
<evidence type="ECO:0000256" key="1">
    <source>
        <dbReference type="ARBA" id="ARBA00009018"/>
    </source>
</evidence>
<gene>
    <name evidence="5" type="primary">coaE</name>
    <name evidence="7" type="ORF">DGQ38_14820</name>
</gene>
<sequence>MIRVGLTGGIGSGKTTISKMFRELEVPVYIADDAGKELMDTSAEIRHQIIRLLGEESYQDNLPNRSFIASKVFQDKKLLEELNGIIHPAVARHYEQWLAKQSAVYIIYEAAILFEKGSHKNFDYTILVTAPKETRIQRVLKRDHTSREQIEARMNNQWGDDKKKHLADFIIKNKEIEDSRQQVIYINEIILKSAKNSSYLC</sequence>
<organism evidence="7 8">
    <name type="scientific">Zunongwangia profunda</name>
    <dbReference type="NCBI Taxonomy" id="398743"/>
    <lineage>
        <taxon>Bacteria</taxon>
        <taxon>Pseudomonadati</taxon>
        <taxon>Bacteroidota</taxon>
        <taxon>Flavobacteriia</taxon>
        <taxon>Flavobacteriales</taxon>
        <taxon>Flavobacteriaceae</taxon>
        <taxon>Zunongwangia</taxon>
    </lineage>
</organism>
<comment type="function">
    <text evidence="5">Catalyzes the phosphorylation of the 3'-hydroxyl group of dephosphocoenzyme A to form coenzyme A.</text>
</comment>
<dbReference type="NCBIfam" id="TIGR00152">
    <property type="entry name" value="dephospho-CoA kinase"/>
    <property type="match status" value="1"/>
</dbReference>
<reference evidence="7 8" key="1">
    <citation type="journal article" date="2018" name="Nat. Biotechnol.">
        <title>A standardized bacterial taxonomy based on genome phylogeny substantially revises the tree of life.</title>
        <authorList>
            <person name="Parks D.H."/>
            <person name="Chuvochina M."/>
            <person name="Waite D.W."/>
            <person name="Rinke C."/>
            <person name="Skarshewski A."/>
            <person name="Chaumeil P.A."/>
            <person name="Hugenholtz P."/>
        </authorList>
    </citation>
    <scope>NUCLEOTIDE SEQUENCE [LARGE SCALE GENOMIC DNA]</scope>
    <source>
        <strain evidence="7">UBA9359</strain>
    </source>
</reference>
<dbReference type="PANTHER" id="PTHR10695">
    <property type="entry name" value="DEPHOSPHO-COA KINASE-RELATED"/>
    <property type="match status" value="1"/>
</dbReference>
<dbReference type="AlphaFoldDB" id="A0A3D5J2Y5"/>
<dbReference type="GO" id="GO:0005524">
    <property type="term" value="F:ATP binding"/>
    <property type="evidence" value="ECO:0007669"/>
    <property type="project" value="UniProtKB-UniRule"/>
</dbReference>
<accession>A0A3D5J2Y5</accession>
<dbReference type="GO" id="GO:0015937">
    <property type="term" value="P:coenzyme A biosynthetic process"/>
    <property type="evidence" value="ECO:0007669"/>
    <property type="project" value="UniProtKB-UniRule"/>
</dbReference>
<dbReference type="CDD" id="cd02022">
    <property type="entry name" value="DPCK"/>
    <property type="match status" value="1"/>
</dbReference>
<comment type="subcellular location">
    <subcellularLocation>
        <location evidence="5">Cytoplasm</location>
    </subcellularLocation>
</comment>
<protein>
    <recommendedName>
        <fullName evidence="5 6">Dephospho-CoA kinase</fullName>
        <ecNumber evidence="5 6">2.7.1.24</ecNumber>
    </recommendedName>
    <alternativeName>
        <fullName evidence="5">Dephosphocoenzyme A kinase</fullName>
    </alternativeName>
</protein>
<dbReference type="InterPro" id="IPR001977">
    <property type="entry name" value="Depp_CoAkinase"/>
</dbReference>
<evidence type="ECO:0000313" key="8">
    <source>
        <dbReference type="Proteomes" id="UP000264330"/>
    </source>
</evidence>
<dbReference type="GO" id="GO:0004140">
    <property type="term" value="F:dephospho-CoA kinase activity"/>
    <property type="evidence" value="ECO:0007669"/>
    <property type="project" value="UniProtKB-UniRule"/>
</dbReference>
<dbReference type="SUPFAM" id="SSF52540">
    <property type="entry name" value="P-loop containing nucleoside triphosphate hydrolases"/>
    <property type="match status" value="1"/>
</dbReference>
<proteinExistence type="inferred from homology"/>
<evidence type="ECO:0000256" key="4">
    <source>
        <dbReference type="ARBA" id="ARBA00022993"/>
    </source>
</evidence>
<dbReference type="Gene3D" id="3.40.50.300">
    <property type="entry name" value="P-loop containing nucleotide triphosphate hydrolases"/>
    <property type="match status" value="1"/>
</dbReference>
<evidence type="ECO:0000256" key="5">
    <source>
        <dbReference type="HAMAP-Rule" id="MF_00376"/>
    </source>
</evidence>
<keyword evidence="2 5" id="KW-0547">Nucleotide-binding</keyword>
<dbReference type="EC" id="2.7.1.24" evidence="5 6"/>
<dbReference type="RefSeq" id="WP_013072652.1">
    <property type="nucleotide sequence ID" value="NZ_JAJGNW010000008.1"/>
</dbReference>
<evidence type="ECO:0000256" key="3">
    <source>
        <dbReference type="ARBA" id="ARBA00022840"/>
    </source>
</evidence>
<dbReference type="HAMAP" id="MF_00376">
    <property type="entry name" value="Dephospho_CoA_kinase"/>
    <property type="match status" value="1"/>
</dbReference>
<comment type="catalytic activity">
    <reaction evidence="5">
        <text>3'-dephospho-CoA + ATP = ADP + CoA + H(+)</text>
        <dbReference type="Rhea" id="RHEA:18245"/>
        <dbReference type="ChEBI" id="CHEBI:15378"/>
        <dbReference type="ChEBI" id="CHEBI:30616"/>
        <dbReference type="ChEBI" id="CHEBI:57287"/>
        <dbReference type="ChEBI" id="CHEBI:57328"/>
        <dbReference type="ChEBI" id="CHEBI:456216"/>
        <dbReference type="EC" id="2.7.1.24"/>
    </reaction>
</comment>
<evidence type="ECO:0000313" key="7">
    <source>
        <dbReference type="EMBL" id="HCV82314.1"/>
    </source>
</evidence>
<keyword evidence="5" id="KW-0808">Transferase</keyword>